<accession>A0A1J4PTH4</accession>
<sequence>MYRIAYAATTLPAFCRLHAHQDPQEGVTGIAKDRDAPAIVGDASLAYLIHIQTKDGDRPEDKQWEWVVHAFGEQGPELAEQLAATVRAWDRQVRAEENDQHADPSLTVYPTGTPDHLLPAGDTLDKACSRLVFRWPGRGGHLPALARRTDMMAATAGDS</sequence>
<dbReference type="AlphaFoldDB" id="A0A1J4PTH4"/>
<reference evidence="1" key="1">
    <citation type="submission" date="2016-10" db="EMBL/GenBank/DDBJ databases">
        <title>Genome sequence of Streptomyces malaysiense MUSC 136.</title>
        <authorList>
            <person name="Lee L.-H."/>
            <person name="Ser H.-L."/>
        </authorList>
    </citation>
    <scope>NUCLEOTIDE SEQUENCE [LARGE SCALE GENOMIC DNA]</scope>
    <source>
        <strain evidence="1">MUSC 136</strain>
    </source>
</reference>
<protein>
    <submittedName>
        <fullName evidence="1">Uncharacterized protein</fullName>
    </submittedName>
</protein>
<evidence type="ECO:0000313" key="1">
    <source>
        <dbReference type="EMBL" id="OIK24205.1"/>
    </source>
</evidence>
<dbReference type="EMBL" id="LBDA02000077">
    <property type="protein sequence ID" value="OIK24205.1"/>
    <property type="molecule type" value="Genomic_DNA"/>
</dbReference>
<keyword evidence="2" id="KW-1185">Reference proteome</keyword>
<proteinExistence type="predicted"/>
<evidence type="ECO:0000313" key="2">
    <source>
        <dbReference type="Proteomes" id="UP000034838"/>
    </source>
</evidence>
<dbReference type="Proteomes" id="UP000034838">
    <property type="component" value="Unassembled WGS sequence"/>
</dbReference>
<dbReference type="RefSeq" id="WP_071387696.1">
    <property type="nucleotide sequence ID" value="NZ_LBDA02000077.1"/>
</dbReference>
<gene>
    <name evidence="1" type="ORF">VT52_028390</name>
</gene>
<comment type="caution">
    <text evidence="1">The sequence shown here is derived from an EMBL/GenBank/DDBJ whole genome shotgun (WGS) entry which is preliminary data.</text>
</comment>
<name>A0A1J4PTH4_9ACTN</name>
<organism evidence="1 2">
    <name type="scientific">Streptomyces malaysiense</name>
    <dbReference type="NCBI Taxonomy" id="1428626"/>
    <lineage>
        <taxon>Bacteria</taxon>
        <taxon>Bacillati</taxon>
        <taxon>Actinomycetota</taxon>
        <taxon>Actinomycetes</taxon>
        <taxon>Kitasatosporales</taxon>
        <taxon>Streptomycetaceae</taxon>
        <taxon>Streptomyces</taxon>
    </lineage>
</organism>